<organism evidence="1 2">
    <name type="scientific">Holothuria leucospilota</name>
    <name type="common">Black long sea cucumber</name>
    <name type="synonym">Mertensiothuria leucospilota</name>
    <dbReference type="NCBI Taxonomy" id="206669"/>
    <lineage>
        <taxon>Eukaryota</taxon>
        <taxon>Metazoa</taxon>
        <taxon>Echinodermata</taxon>
        <taxon>Eleutherozoa</taxon>
        <taxon>Echinozoa</taxon>
        <taxon>Holothuroidea</taxon>
        <taxon>Aspidochirotacea</taxon>
        <taxon>Aspidochirotida</taxon>
        <taxon>Holothuriidae</taxon>
        <taxon>Holothuria</taxon>
    </lineage>
</organism>
<sequence>MFSLGSNKGCVEESRFQVVDSYASVYQLKPFTFSADESETTITGKTHQLLSCFPLKATICEPCSDFLV</sequence>
<comment type="caution">
    <text evidence="1">The sequence shown here is derived from an EMBL/GenBank/DDBJ whole genome shotgun (WGS) entry which is preliminary data.</text>
</comment>
<dbReference type="EMBL" id="JAIZAY010000014">
    <property type="protein sequence ID" value="KAJ8029034.1"/>
    <property type="molecule type" value="Genomic_DNA"/>
</dbReference>
<reference evidence="1" key="1">
    <citation type="submission" date="2021-10" db="EMBL/GenBank/DDBJ databases">
        <title>Tropical sea cucumber genome reveals ecological adaptation and Cuvierian tubules defense mechanism.</title>
        <authorList>
            <person name="Chen T."/>
        </authorList>
    </citation>
    <scope>NUCLEOTIDE SEQUENCE</scope>
    <source>
        <strain evidence="1">Nanhai2018</strain>
        <tissue evidence="1">Muscle</tissue>
    </source>
</reference>
<dbReference type="Proteomes" id="UP001152320">
    <property type="component" value="Chromosome 14"/>
</dbReference>
<keyword evidence="2" id="KW-1185">Reference proteome</keyword>
<gene>
    <name evidence="1" type="ORF">HOLleu_28324</name>
</gene>
<name>A0A9Q1BM15_HOLLE</name>
<proteinExistence type="predicted"/>
<accession>A0A9Q1BM15</accession>
<evidence type="ECO:0000313" key="2">
    <source>
        <dbReference type="Proteomes" id="UP001152320"/>
    </source>
</evidence>
<protein>
    <submittedName>
        <fullName evidence="1">Uncharacterized protein</fullName>
    </submittedName>
</protein>
<dbReference type="AlphaFoldDB" id="A0A9Q1BM15"/>
<evidence type="ECO:0000313" key="1">
    <source>
        <dbReference type="EMBL" id="KAJ8029034.1"/>
    </source>
</evidence>